<dbReference type="GO" id="GO:0042597">
    <property type="term" value="C:periplasmic space"/>
    <property type="evidence" value="ECO:0007669"/>
    <property type="project" value="UniProtKB-ARBA"/>
</dbReference>
<proteinExistence type="predicted"/>
<name>A0A9D2MWK0_9FIRM</name>
<keyword evidence="2" id="KW-0732">Signal</keyword>
<dbReference type="SUPFAM" id="SSF53850">
    <property type="entry name" value="Periplasmic binding protein-like II"/>
    <property type="match status" value="1"/>
</dbReference>
<accession>A0A9D2MWK0</accession>
<evidence type="ECO:0000313" key="4">
    <source>
        <dbReference type="EMBL" id="HJB98574.1"/>
    </source>
</evidence>
<protein>
    <submittedName>
        <fullName evidence="4">ABC transporter substrate-binding protein</fullName>
    </submittedName>
</protein>
<dbReference type="InterPro" id="IPR039424">
    <property type="entry name" value="SBP_5"/>
</dbReference>
<dbReference type="PROSITE" id="PS51257">
    <property type="entry name" value="PROKAR_LIPOPROTEIN"/>
    <property type="match status" value="1"/>
</dbReference>
<comment type="caution">
    <text evidence="4">The sequence shown here is derived from an EMBL/GenBank/DDBJ whole genome shotgun (WGS) entry which is preliminary data.</text>
</comment>
<feature type="domain" description="Solute-binding protein family 5" evidence="3">
    <location>
        <begin position="134"/>
        <end position="533"/>
    </location>
</feature>
<dbReference type="PANTHER" id="PTHR30290:SF82">
    <property type="entry name" value="ABC-TYPE DIPEPTIDE_OLIGOPEPTIDE TRANSPORT SYSTEM, PERIPLASMIC COMPONENT"/>
    <property type="match status" value="1"/>
</dbReference>
<evidence type="ECO:0000313" key="5">
    <source>
        <dbReference type="Proteomes" id="UP000826793"/>
    </source>
</evidence>
<dbReference type="AlphaFoldDB" id="A0A9D2MWK0"/>
<reference evidence="4" key="2">
    <citation type="submission" date="2021-04" db="EMBL/GenBank/DDBJ databases">
        <authorList>
            <person name="Gilroy R."/>
        </authorList>
    </citation>
    <scope>NUCLEOTIDE SEQUENCE</scope>
    <source>
        <strain evidence="4">CHK185-1770</strain>
    </source>
</reference>
<evidence type="ECO:0000256" key="1">
    <source>
        <dbReference type="SAM" id="MobiDB-lite"/>
    </source>
</evidence>
<feature type="chain" id="PRO_5038745541" evidence="2">
    <location>
        <begin position="25"/>
        <end position="640"/>
    </location>
</feature>
<feature type="signal peptide" evidence="2">
    <location>
        <begin position="1"/>
        <end position="24"/>
    </location>
</feature>
<dbReference type="PANTHER" id="PTHR30290">
    <property type="entry name" value="PERIPLASMIC BINDING COMPONENT OF ABC TRANSPORTER"/>
    <property type="match status" value="1"/>
</dbReference>
<sequence>MKKSRKLLAILLTVALALSSAACSGGGGSQASGESSGTPESSQAQTESSQAQTESSQASESSTAESSAEEAPAADMTSYPREESLYYAPGQWGAPVSNNPLASNPNYAAMSQSDMARELVWETLYMWNPSDETAYPLLADGEYQWNEDQTAITVKLKEAAHWSDGTPLTAADVEATWDAHVNYQSNTGIAYSPYIADVVAIDDHTVEFQANTDNLNRMKMLEYLPKVYVMQKAYLEELDAQHGGDATAVKNELMWDAPTTAPYHPLEQNDQKWVIQRDENYWGQDASMWGELPAPKYIICNIYANNDAYNQAFQAGDIDVNQAYIANVETLWEDMGLPISTYIEEPPYNAPGTLPTVVFNTQRPGLDQPALRKAIAMATDYDQIIASAMSGQSPTFKEYPRTLFNWSEEQQSLILDPEALAPLQWEGQDVEGAIALLDEAGIVDTNGDGNREYNGEELSFQVECPTGWSDYEAALQIVQEAGKAIGIQIETYFPESAQYTDDLQAGNFDITLTSFSGGISGAYTVFYSYMYGFGGEFAEGMTTNYGRYYNEEADQLLMELSNELDETRQKEIYQRLNEIYLTDVPSFAVMYRPYVFHSVYEGVWTNFPSENDSTDPKIPPMICTDGYGIAALYNLELVNG</sequence>
<dbReference type="CDD" id="cd08509">
    <property type="entry name" value="PBP2_TmCBP_oligosaccharides_like"/>
    <property type="match status" value="1"/>
</dbReference>
<organism evidence="4 5">
    <name type="scientific">Candidatus Acutalibacter pullicola</name>
    <dbReference type="NCBI Taxonomy" id="2838417"/>
    <lineage>
        <taxon>Bacteria</taxon>
        <taxon>Bacillati</taxon>
        <taxon>Bacillota</taxon>
        <taxon>Clostridia</taxon>
        <taxon>Eubacteriales</taxon>
        <taxon>Acutalibacteraceae</taxon>
        <taxon>Acutalibacter</taxon>
    </lineage>
</organism>
<dbReference type="GO" id="GO:0015833">
    <property type="term" value="P:peptide transport"/>
    <property type="evidence" value="ECO:0007669"/>
    <property type="project" value="TreeGrafter"/>
</dbReference>
<dbReference type="Gene3D" id="3.90.76.10">
    <property type="entry name" value="Dipeptide-binding Protein, Domain 1"/>
    <property type="match status" value="1"/>
</dbReference>
<dbReference type="GO" id="GO:0043190">
    <property type="term" value="C:ATP-binding cassette (ABC) transporter complex"/>
    <property type="evidence" value="ECO:0007669"/>
    <property type="project" value="InterPro"/>
</dbReference>
<feature type="region of interest" description="Disordered" evidence="1">
    <location>
        <begin position="22"/>
        <end position="77"/>
    </location>
</feature>
<dbReference type="EMBL" id="DWXG01000066">
    <property type="protein sequence ID" value="HJB98574.1"/>
    <property type="molecule type" value="Genomic_DNA"/>
</dbReference>
<dbReference type="Pfam" id="PF00496">
    <property type="entry name" value="SBP_bac_5"/>
    <property type="match status" value="1"/>
</dbReference>
<feature type="compositionally biased region" description="Low complexity" evidence="1">
    <location>
        <begin position="31"/>
        <end position="74"/>
    </location>
</feature>
<dbReference type="Gene3D" id="3.10.105.10">
    <property type="entry name" value="Dipeptide-binding Protein, Domain 3"/>
    <property type="match status" value="1"/>
</dbReference>
<dbReference type="Gene3D" id="3.40.190.10">
    <property type="entry name" value="Periplasmic binding protein-like II"/>
    <property type="match status" value="1"/>
</dbReference>
<reference evidence="4" key="1">
    <citation type="journal article" date="2021" name="PeerJ">
        <title>Extensive microbial diversity within the chicken gut microbiome revealed by metagenomics and culture.</title>
        <authorList>
            <person name="Gilroy R."/>
            <person name="Ravi A."/>
            <person name="Getino M."/>
            <person name="Pursley I."/>
            <person name="Horton D.L."/>
            <person name="Alikhan N.F."/>
            <person name="Baker D."/>
            <person name="Gharbi K."/>
            <person name="Hall N."/>
            <person name="Watson M."/>
            <person name="Adriaenssens E.M."/>
            <person name="Foster-Nyarko E."/>
            <person name="Jarju S."/>
            <person name="Secka A."/>
            <person name="Antonio M."/>
            <person name="Oren A."/>
            <person name="Chaudhuri R.R."/>
            <person name="La Ragione R."/>
            <person name="Hildebrand F."/>
            <person name="Pallen M.J."/>
        </authorList>
    </citation>
    <scope>NUCLEOTIDE SEQUENCE</scope>
    <source>
        <strain evidence="4">CHK185-1770</strain>
    </source>
</reference>
<evidence type="ECO:0000256" key="2">
    <source>
        <dbReference type="SAM" id="SignalP"/>
    </source>
</evidence>
<gene>
    <name evidence="4" type="ORF">H9710_08360</name>
</gene>
<evidence type="ECO:0000259" key="3">
    <source>
        <dbReference type="Pfam" id="PF00496"/>
    </source>
</evidence>
<dbReference type="Proteomes" id="UP000826793">
    <property type="component" value="Unassembled WGS sequence"/>
</dbReference>
<dbReference type="InterPro" id="IPR000914">
    <property type="entry name" value="SBP_5_dom"/>
</dbReference>
<dbReference type="GO" id="GO:1904680">
    <property type="term" value="F:peptide transmembrane transporter activity"/>
    <property type="evidence" value="ECO:0007669"/>
    <property type="project" value="TreeGrafter"/>
</dbReference>